<accession>A0A918CVU1</accession>
<dbReference type="InterPro" id="IPR001031">
    <property type="entry name" value="Thioesterase"/>
</dbReference>
<dbReference type="InterPro" id="IPR012223">
    <property type="entry name" value="TEII"/>
</dbReference>
<dbReference type="EMBL" id="BMML01000023">
    <property type="protein sequence ID" value="GGN34795.1"/>
    <property type="molecule type" value="Genomic_DNA"/>
</dbReference>
<evidence type="ECO:0000313" key="4">
    <source>
        <dbReference type="EMBL" id="GGN34795.1"/>
    </source>
</evidence>
<reference evidence="4" key="2">
    <citation type="submission" date="2020-09" db="EMBL/GenBank/DDBJ databases">
        <authorList>
            <person name="Sun Q."/>
            <person name="Zhou Y."/>
        </authorList>
    </citation>
    <scope>NUCLEOTIDE SEQUENCE</scope>
    <source>
        <strain evidence="4">CGMCC 4.7110</strain>
    </source>
</reference>
<gene>
    <name evidence="4" type="ORF">GCM10011578_076030</name>
</gene>
<protein>
    <submittedName>
        <fullName evidence="4">Thioesterase</fullName>
    </submittedName>
</protein>
<feature type="domain" description="Thioesterase TesA-like" evidence="3">
    <location>
        <begin position="39"/>
        <end position="259"/>
    </location>
</feature>
<dbReference type="InterPro" id="IPR029058">
    <property type="entry name" value="AB_hydrolase_fold"/>
</dbReference>
<evidence type="ECO:0000313" key="5">
    <source>
        <dbReference type="Proteomes" id="UP000653411"/>
    </source>
</evidence>
<comment type="similarity">
    <text evidence="1">Belongs to the thioesterase family.</text>
</comment>
<sequence>MTTPLLPEGDAAGNRTIAERGGSPWFRRYLSPAPAHRLVCLPHAGGAAGFFHPWVSRLPADIELVAVKYPGRQDRLGEPVPPSIEDLADTVAGELTPLLDIPLTLFGHSMGASVAYEVARRIEQRAALSAVFVSGSGAPSGGPPGEEHLLDDDELVRSTVQRGGPGGDAFQVPALRSILLPSLRADRRLVDTYRPEHLPPLKTPVIAFGGDADEGCPPGELGSWQAVSATPLTTRVFPGGHFYLHGQEDQVVGAILELWAARP</sequence>
<proteinExistence type="inferred from homology"/>
<evidence type="ECO:0000256" key="2">
    <source>
        <dbReference type="ARBA" id="ARBA00022801"/>
    </source>
</evidence>
<dbReference type="SMART" id="SM00824">
    <property type="entry name" value="PKS_TE"/>
    <property type="match status" value="1"/>
</dbReference>
<name>A0A918CVU1_9ACTN</name>
<comment type="caution">
    <text evidence="4">The sequence shown here is derived from an EMBL/GenBank/DDBJ whole genome shotgun (WGS) entry which is preliminary data.</text>
</comment>
<dbReference type="GO" id="GO:0008610">
    <property type="term" value="P:lipid biosynthetic process"/>
    <property type="evidence" value="ECO:0007669"/>
    <property type="project" value="TreeGrafter"/>
</dbReference>
<dbReference type="InterPro" id="IPR020802">
    <property type="entry name" value="TesA-like"/>
</dbReference>
<dbReference type="PANTHER" id="PTHR11487:SF0">
    <property type="entry name" value="S-ACYL FATTY ACID SYNTHASE THIOESTERASE, MEDIUM CHAIN"/>
    <property type="match status" value="1"/>
</dbReference>
<dbReference type="Proteomes" id="UP000653411">
    <property type="component" value="Unassembled WGS sequence"/>
</dbReference>
<dbReference type="PANTHER" id="PTHR11487">
    <property type="entry name" value="THIOESTERASE"/>
    <property type="match status" value="1"/>
</dbReference>
<dbReference type="GO" id="GO:0016787">
    <property type="term" value="F:hydrolase activity"/>
    <property type="evidence" value="ECO:0007669"/>
    <property type="project" value="UniProtKB-KW"/>
</dbReference>
<dbReference type="AlphaFoldDB" id="A0A918CVU1"/>
<keyword evidence="5" id="KW-1185">Reference proteome</keyword>
<evidence type="ECO:0000259" key="3">
    <source>
        <dbReference type="SMART" id="SM00824"/>
    </source>
</evidence>
<dbReference type="Pfam" id="PF00975">
    <property type="entry name" value="Thioesterase"/>
    <property type="match status" value="1"/>
</dbReference>
<dbReference type="SUPFAM" id="SSF53474">
    <property type="entry name" value="alpha/beta-Hydrolases"/>
    <property type="match status" value="1"/>
</dbReference>
<keyword evidence="2" id="KW-0378">Hydrolase</keyword>
<dbReference type="Gene3D" id="3.40.50.1820">
    <property type="entry name" value="alpha/beta hydrolase"/>
    <property type="match status" value="1"/>
</dbReference>
<organism evidence="4 5">
    <name type="scientific">Streptomyces fuscichromogenes</name>
    <dbReference type="NCBI Taxonomy" id="1324013"/>
    <lineage>
        <taxon>Bacteria</taxon>
        <taxon>Bacillati</taxon>
        <taxon>Actinomycetota</taxon>
        <taxon>Actinomycetes</taxon>
        <taxon>Kitasatosporales</taxon>
        <taxon>Streptomycetaceae</taxon>
        <taxon>Streptomyces</taxon>
    </lineage>
</organism>
<dbReference type="RefSeq" id="WP_189267468.1">
    <property type="nucleotide sequence ID" value="NZ_BMML01000023.1"/>
</dbReference>
<reference evidence="4" key="1">
    <citation type="journal article" date="2014" name="Int. J. Syst. Evol. Microbiol.">
        <title>Complete genome sequence of Corynebacterium casei LMG S-19264T (=DSM 44701T), isolated from a smear-ripened cheese.</title>
        <authorList>
            <consortium name="US DOE Joint Genome Institute (JGI-PGF)"/>
            <person name="Walter F."/>
            <person name="Albersmeier A."/>
            <person name="Kalinowski J."/>
            <person name="Ruckert C."/>
        </authorList>
    </citation>
    <scope>NUCLEOTIDE SEQUENCE</scope>
    <source>
        <strain evidence="4">CGMCC 4.7110</strain>
    </source>
</reference>
<evidence type="ECO:0000256" key="1">
    <source>
        <dbReference type="ARBA" id="ARBA00007169"/>
    </source>
</evidence>